<organism evidence="2 3">
    <name type="scientific">Blautia segnis</name>
    <dbReference type="NCBI Taxonomy" id="2763030"/>
    <lineage>
        <taxon>Bacteria</taxon>
        <taxon>Bacillati</taxon>
        <taxon>Bacillota</taxon>
        <taxon>Clostridia</taxon>
        <taxon>Lachnospirales</taxon>
        <taxon>Lachnospiraceae</taxon>
        <taxon>Blautia</taxon>
    </lineage>
</organism>
<dbReference type="InterPro" id="IPR010982">
    <property type="entry name" value="Lambda_DNA-bd_dom_sf"/>
</dbReference>
<name>A0A8I0DND2_9FIRM</name>
<accession>A0A8I0DND2</accession>
<dbReference type="SUPFAM" id="SSF47413">
    <property type="entry name" value="lambda repressor-like DNA-binding domains"/>
    <property type="match status" value="1"/>
</dbReference>
<evidence type="ECO:0000259" key="1">
    <source>
        <dbReference type="PROSITE" id="PS50943"/>
    </source>
</evidence>
<reference evidence="2 3" key="1">
    <citation type="submission" date="2020-08" db="EMBL/GenBank/DDBJ databases">
        <title>Genome public.</title>
        <authorList>
            <person name="Liu C."/>
            <person name="Sun Q."/>
        </authorList>
    </citation>
    <scope>NUCLEOTIDE SEQUENCE [LARGE SCALE GENOMIC DNA]</scope>
    <source>
        <strain evidence="2 3">BX17</strain>
    </source>
</reference>
<dbReference type="PROSITE" id="PS50943">
    <property type="entry name" value="HTH_CROC1"/>
    <property type="match status" value="1"/>
</dbReference>
<dbReference type="RefSeq" id="WP_021924578.1">
    <property type="nucleotide sequence ID" value="NZ_JACOOT010000010.1"/>
</dbReference>
<sequence>MEALIWETAEELDKNLALRVRKIRKRRKISQQKLADLSGVSYGSIKRFETSGQISLLALTKIAMALDMADELRNIFSQVPYRNIQEVINESR</sequence>
<proteinExistence type="predicted"/>
<evidence type="ECO:0000313" key="2">
    <source>
        <dbReference type="EMBL" id="MBC5650404.1"/>
    </source>
</evidence>
<dbReference type="AlphaFoldDB" id="A0A8I0DND2"/>
<dbReference type="Gene3D" id="1.10.260.40">
    <property type="entry name" value="lambda repressor-like DNA-binding domains"/>
    <property type="match status" value="1"/>
</dbReference>
<dbReference type="Pfam" id="PF01381">
    <property type="entry name" value="HTH_3"/>
    <property type="match status" value="1"/>
</dbReference>
<dbReference type="GO" id="GO:0003677">
    <property type="term" value="F:DNA binding"/>
    <property type="evidence" value="ECO:0007669"/>
    <property type="project" value="InterPro"/>
</dbReference>
<comment type="caution">
    <text evidence="2">The sequence shown here is derived from an EMBL/GenBank/DDBJ whole genome shotgun (WGS) entry which is preliminary data.</text>
</comment>
<gene>
    <name evidence="2" type="ORF">H8S54_04580</name>
</gene>
<dbReference type="Proteomes" id="UP000652847">
    <property type="component" value="Unassembled WGS sequence"/>
</dbReference>
<dbReference type="InterPro" id="IPR001387">
    <property type="entry name" value="Cro/C1-type_HTH"/>
</dbReference>
<protein>
    <submittedName>
        <fullName evidence="2">Helix-turn-helix domain-containing protein</fullName>
    </submittedName>
</protein>
<dbReference type="EMBL" id="JACOOT010000010">
    <property type="protein sequence ID" value="MBC5650404.1"/>
    <property type="molecule type" value="Genomic_DNA"/>
</dbReference>
<feature type="domain" description="HTH cro/C1-type" evidence="1">
    <location>
        <begin position="20"/>
        <end position="72"/>
    </location>
</feature>
<evidence type="ECO:0000313" key="3">
    <source>
        <dbReference type="Proteomes" id="UP000652847"/>
    </source>
</evidence>
<keyword evidence="3" id="KW-1185">Reference proteome</keyword>
<dbReference type="SMART" id="SM00530">
    <property type="entry name" value="HTH_XRE"/>
    <property type="match status" value="1"/>
</dbReference>